<dbReference type="EMBL" id="VEVO01000003">
    <property type="protein sequence ID" value="KAF0044812.1"/>
    <property type="molecule type" value="Genomic_DNA"/>
</dbReference>
<sequence length="123" mass="13661">MGPNSHAFAKRTVKKRMGKPEQTSPGPVHPGRLCSDVCEILFSIHKIKTEEKKPAVSAVQMLPLNIFFAVDFRNVHNSHQVQAKCARFSSTVSTSSSAPVQFPITPAVELDRKYGKCVRTCHR</sequence>
<evidence type="ECO:0000313" key="3">
    <source>
        <dbReference type="Proteomes" id="UP000438429"/>
    </source>
</evidence>
<proteinExistence type="predicted"/>
<accession>A0A6A4TRZ4</accession>
<comment type="caution">
    <text evidence="2">The sequence shown here is derived from an EMBL/GenBank/DDBJ whole genome shotgun (WGS) entry which is preliminary data.</text>
</comment>
<dbReference type="Proteomes" id="UP000438429">
    <property type="component" value="Unassembled WGS sequence"/>
</dbReference>
<protein>
    <submittedName>
        <fullName evidence="2">Uncharacterized protein</fullName>
    </submittedName>
</protein>
<dbReference type="AlphaFoldDB" id="A0A6A4TRZ4"/>
<feature type="region of interest" description="Disordered" evidence="1">
    <location>
        <begin position="1"/>
        <end position="30"/>
    </location>
</feature>
<gene>
    <name evidence="2" type="ORF">F2P81_003970</name>
</gene>
<evidence type="ECO:0000313" key="2">
    <source>
        <dbReference type="EMBL" id="KAF0044812.1"/>
    </source>
</evidence>
<organism evidence="2 3">
    <name type="scientific">Scophthalmus maximus</name>
    <name type="common">Turbot</name>
    <name type="synonym">Psetta maxima</name>
    <dbReference type="NCBI Taxonomy" id="52904"/>
    <lineage>
        <taxon>Eukaryota</taxon>
        <taxon>Metazoa</taxon>
        <taxon>Chordata</taxon>
        <taxon>Craniata</taxon>
        <taxon>Vertebrata</taxon>
        <taxon>Euteleostomi</taxon>
        <taxon>Actinopterygii</taxon>
        <taxon>Neopterygii</taxon>
        <taxon>Teleostei</taxon>
        <taxon>Neoteleostei</taxon>
        <taxon>Acanthomorphata</taxon>
        <taxon>Carangaria</taxon>
        <taxon>Pleuronectiformes</taxon>
        <taxon>Pleuronectoidei</taxon>
        <taxon>Scophthalmidae</taxon>
        <taxon>Scophthalmus</taxon>
    </lineage>
</organism>
<reference evidence="2 3" key="1">
    <citation type="submission" date="2019-06" db="EMBL/GenBank/DDBJ databases">
        <title>Draft genomes of female and male turbot (Scophthalmus maximus).</title>
        <authorList>
            <person name="Xu H."/>
            <person name="Xu X.-W."/>
            <person name="Shao C."/>
            <person name="Chen S."/>
        </authorList>
    </citation>
    <scope>NUCLEOTIDE SEQUENCE [LARGE SCALE GENOMIC DNA]</scope>
    <source>
        <strain evidence="2">Ysfricsl-2016a</strain>
        <tissue evidence="2">Blood</tissue>
    </source>
</reference>
<feature type="compositionally biased region" description="Basic residues" evidence="1">
    <location>
        <begin position="8"/>
        <end position="17"/>
    </location>
</feature>
<name>A0A6A4TRZ4_SCOMX</name>
<evidence type="ECO:0000256" key="1">
    <source>
        <dbReference type="SAM" id="MobiDB-lite"/>
    </source>
</evidence>